<dbReference type="AlphaFoldDB" id="A0A7S4E0X1"/>
<evidence type="ECO:0000313" key="2">
    <source>
        <dbReference type="EMBL" id="CAE0683103.1"/>
    </source>
</evidence>
<proteinExistence type="predicted"/>
<organism evidence="2">
    <name type="scientific">Lotharella globosa</name>
    <dbReference type="NCBI Taxonomy" id="91324"/>
    <lineage>
        <taxon>Eukaryota</taxon>
        <taxon>Sar</taxon>
        <taxon>Rhizaria</taxon>
        <taxon>Cercozoa</taxon>
        <taxon>Chlorarachniophyceae</taxon>
        <taxon>Lotharella</taxon>
    </lineage>
</organism>
<dbReference type="EMBL" id="HBIV01050609">
    <property type="protein sequence ID" value="CAE0683103.1"/>
    <property type="molecule type" value="Transcribed_RNA"/>
</dbReference>
<protein>
    <submittedName>
        <fullName evidence="2">Uncharacterized protein</fullName>
    </submittedName>
</protein>
<sequence>MSDPSATKPAAKPKAELAFGRRVVSSQGGAKASPPRRTAEKKTARGSYEPPTFAHEEFKGDPVPFRLQGNKKMYTKTALAKRKQLSQNAEVKKAIQNIWHGIPKENGVLTKQKYFNFFMRVCKMLNPDMEFEEALQTVDADWKKDAKGKDALDESTFHDSMFEIVDHWTLDISSEEYVEFLQSLLSKMTT</sequence>
<evidence type="ECO:0000256" key="1">
    <source>
        <dbReference type="SAM" id="MobiDB-lite"/>
    </source>
</evidence>
<feature type="region of interest" description="Disordered" evidence="1">
    <location>
        <begin position="1"/>
        <end position="61"/>
    </location>
</feature>
<reference evidence="2" key="1">
    <citation type="submission" date="2021-01" db="EMBL/GenBank/DDBJ databases">
        <authorList>
            <person name="Corre E."/>
            <person name="Pelletier E."/>
            <person name="Niang G."/>
            <person name="Scheremetjew M."/>
            <person name="Finn R."/>
            <person name="Kale V."/>
            <person name="Holt S."/>
            <person name="Cochrane G."/>
            <person name="Meng A."/>
            <person name="Brown T."/>
            <person name="Cohen L."/>
        </authorList>
    </citation>
    <scope>NUCLEOTIDE SEQUENCE</scope>
    <source>
        <strain evidence="2">CCCM811</strain>
    </source>
</reference>
<accession>A0A7S4E0X1</accession>
<gene>
    <name evidence="2" type="ORF">LGLO00237_LOCUS34891</name>
</gene>
<feature type="compositionally biased region" description="Low complexity" evidence="1">
    <location>
        <begin position="1"/>
        <end position="12"/>
    </location>
</feature>
<name>A0A7S4E0X1_9EUKA</name>